<dbReference type="EMBL" id="QWDC01000001">
    <property type="protein sequence ID" value="RFZ94380.1"/>
    <property type="molecule type" value="Genomic_DNA"/>
</dbReference>
<dbReference type="RefSeq" id="WP_117389943.1">
    <property type="nucleotide sequence ID" value="NZ_QWDC01000001.1"/>
</dbReference>
<organism evidence="1 2">
    <name type="scientific">Mucilaginibacter conchicola</name>
    <dbReference type="NCBI Taxonomy" id="2303333"/>
    <lineage>
        <taxon>Bacteria</taxon>
        <taxon>Pseudomonadati</taxon>
        <taxon>Bacteroidota</taxon>
        <taxon>Sphingobacteriia</taxon>
        <taxon>Sphingobacteriales</taxon>
        <taxon>Sphingobacteriaceae</taxon>
        <taxon>Mucilaginibacter</taxon>
    </lineage>
</organism>
<accession>A0A372NW84</accession>
<keyword evidence="2" id="KW-1185">Reference proteome</keyword>
<proteinExistence type="predicted"/>
<dbReference type="OrthoDB" id="799945at2"/>
<sequence>MEEFEAVLTGTDTDVNGTVISNAGAYTFKAIDDSLELTIARDTEGNWERIGGTEPYLSGWIDELAEQIHTNNSKVI</sequence>
<evidence type="ECO:0000313" key="2">
    <source>
        <dbReference type="Proteomes" id="UP000264217"/>
    </source>
</evidence>
<name>A0A372NW84_9SPHI</name>
<gene>
    <name evidence="1" type="ORF">D0C36_02155</name>
</gene>
<evidence type="ECO:0000313" key="1">
    <source>
        <dbReference type="EMBL" id="RFZ94380.1"/>
    </source>
</evidence>
<comment type="caution">
    <text evidence="1">The sequence shown here is derived from an EMBL/GenBank/DDBJ whole genome shotgun (WGS) entry which is preliminary data.</text>
</comment>
<reference evidence="1 2" key="1">
    <citation type="submission" date="2018-08" db="EMBL/GenBank/DDBJ databases">
        <title>Mucilaginibacter sp. MYSH2.</title>
        <authorList>
            <person name="Seo T."/>
        </authorList>
    </citation>
    <scope>NUCLEOTIDE SEQUENCE [LARGE SCALE GENOMIC DNA]</scope>
    <source>
        <strain evidence="1 2">MYSH2</strain>
    </source>
</reference>
<dbReference type="Proteomes" id="UP000264217">
    <property type="component" value="Unassembled WGS sequence"/>
</dbReference>
<protein>
    <submittedName>
        <fullName evidence="1">Uncharacterized protein</fullName>
    </submittedName>
</protein>
<dbReference type="AlphaFoldDB" id="A0A372NW84"/>